<evidence type="ECO:0000313" key="3">
    <source>
        <dbReference type="Proteomes" id="UP000626244"/>
    </source>
</evidence>
<dbReference type="InterPro" id="IPR017946">
    <property type="entry name" value="PLC-like_Pdiesterase_TIM-brl"/>
</dbReference>
<dbReference type="OrthoDB" id="384721at2"/>
<dbReference type="SUPFAM" id="SSF51695">
    <property type="entry name" value="PLC-like phosphodiesterases"/>
    <property type="match status" value="1"/>
</dbReference>
<dbReference type="PANTHER" id="PTHR46211">
    <property type="entry name" value="GLYCEROPHOSPHORYL DIESTER PHOSPHODIESTERASE"/>
    <property type="match status" value="1"/>
</dbReference>
<dbReference type="GO" id="GO:0006629">
    <property type="term" value="P:lipid metabolic process"/>
    <property type="evidence" value="ECO:0007669"/>
    <property type="project" value="InterPro"/>
</dbReference>
<dbReference type="RefSeq" id="WP_087998996.1">
    <property type="nucleotide sequence ID" value="NZ_BMHB01000001.1"/>
</dbReference>
<dbReference type="InterPro" id="IPR030395">
    <property type="entry name" value="GP_PDE_dom"/>
</dbReference>
<dbReference type="Pfam" id="PF03009">
    <property type="entry name" value="GDPD"/>
    <property type="match status" value="1"/>
</dbReference>
<name>A0A8J3AK17_9BACI</name>
<dbReference type="Proteomes" id="UP000626244">
    <property type="component" value="Unassembled WGS sequence"/>
</dbReference>
<dbReference type="PANTHER" id="PTHR46211:SF1">
    <property type="entry name" value="GLYCEROPHOSPHODIESTER PHOSPHODIESTERASE, CYTOPLASMIC"/>
    <property type="match status" value="1"/>
</dbReference>
<dbReference type="PROSITE" id="PS51704">
    <property type="entry name" value="GP_PDE"/>
    <property type="match status" value="1"/>
</dbReference>
<evidence type="ECO:0000313" key="2">
    <source>
        <dbReference type="EMBL" id="GGI11356.1"/>
    </source>
</evidence>
<dbReference type="EMBL" id="BMHB01000001">
    <property type="protein sequence ID" value="GGI11356.1"/>
    <property type="molecule type" value="Genomic_DNA"/>
</dbReference>
<dbReference type="GO" id="GO:0008081">
    <property type="term" value="F:phosphoric diester hydrolase activity"/>
    <property type="evidence" value="ECO:0007669"/>
    <property type="project" value="InterPro"/>
</dbReference>
<organism evidence="2 3">
    <name type="scientific">Gottfriedia solisilvae</name>
    <dbReference type="NCBI Taxonomy" id="1516104"/>
    <lineage>
        <taxon>Bacteria</taxon>
        <taxon>Bacillati</taxon>
        <taxon>Bacillota</taxon>
        <taxon>Bacilli</taxon>
        <taxon>Bacillales</taxon>
        <taxon>Bacillaceae</taxon>
        <taxon>Gottfriedia</taxon>
    </lineage>
</organism>
<dbReference type="CDD" id="cd08563">
    <property type="entry name" value="GDPD_TtGDE_like"/>
    <property type="match status" value="1"/>
</dbReference>
<proteinExistence type="predicted"/>
<keyword evidence="3" id="KW-1185">Reference proteome</keyword>
<dbReference type="AlphaFoldDB" id="A0A8J3AK17"/>
<feature type="domain" description="GP-PDE" evidence="1">
    <location>
        <begin position="2"/>
        <end position="238"/>
    </location>
</feature>
<gene>
    <name evidence="2" type="primary">glpQ</name>
    <name evidence="2" type="ORF">GCM10007380_07420</name>
</gene>
<sequence>MVAIIGHRGAAGTFPENTMVSFIACEKLGADGIELDVQLSKDGEIVVIHDETINRTTNGKGYVKDYTLSELKQFDASYKFKGQFDNCTIPTLREVFEWAQGNNFSVNVELKNDKLEYHGLEERVINLIRSFEMENRVVLSSFNHKSMLKFTLMAPDIETAVLYNKRNKEPWKIAEDYKARAIHPNYRIITDDLIEKTLKYNVAVRPYTVNDAKIMKRLIDAKCSAIITDYPEMAFQLRGEILK</sequence>
<reference evidence="3" key="1">
    <citation type="journal article" date="2019" name="Int. J. Syst. Evol. Microbiol.">
        <title>The Global Catalogue of Microorganisms (GCM) 10K type strain sequencing project: providing services to taxonomists for standard genome sequencing and annotation.</title>
        <authorList>
            <consortium name="The Broad Institute Genomics Platform"/>
            <consortium name="The Broad Institute Genome Sequencing Center for Infectious Disease"/>
            <person name="Wu L."/>
            <person name="Ma J."/>
        </authorList>
    </citation>
    <scope>NUCLEOTIDE SEQUENCE [LARGE SCALE GENOMIC DNA]</scope>
    <source>
        <strain evidence="3">CGMCC 1.14993</strain>
    </source>
</reference>
<dbReference type="Gene3D" id="3.20.20.190">
    <property type="entry name" value="Phosphatidylinositol (PI) phosphodiesterase"/>
    <property type="match status" value="1"/>
</dbReference>
<protein>
    <submittedName>
        <fullName evidence="2">Glycerophosphoryl diester phosphodiesterase</fullName>
    </submittedName>
</protein>
<accession>A0A8J3AK17</accession>
<evidence type="ECO:0000259" key="1">
    <source>
        <dbReference type="PROSITE" id="PS51704"/>
    </source>
</evidence>
<comment type="caution">
    <text evidence="2">The sequence shown here is derived from an EMBL/GenBank/DDBJ whole genome shotgun (WGS) entry which is preliminary data.</text>
</comment>